<protein>
    <submittedName>
        <fullName evidence="2">Uncharacterized protein</fullName>
    </submittedName>
</protein>
<dbReference type="EMBL" id="AVOT02076144">
    <property type="protein sequence ID" value="MBW0564656.1"/>
    <property type="molecule type" value="Genomic_DNA"/>
</dbReference>
<dbReference type="Proteomes" id="UP000765509">
    <property type="component" value="Unassembled WGS sequence"/>
</dbReference>
<evidence type="ECO:0000256" key="1">
    <source>
        <dbReference type="SAM" id="MobiDB-lite"/>
    </source>
</evidence>
<sequence length="103" mass="11294">MPHSEGLLGPFWPNSNEAKRGQGGSSAASKARWVPNHKCAHLSQRLIPKPILGPKLASGNHQRPPDQLQARISLQFRGRTPFIQCTSYSRTRSGAVGTPLVWD</sequence>
<organism evidence="2 3">
    <name type="scientific">Austropuccinia psidii MF-1</name>
    <dbReference type="NCBI Taxonomy" id="1389203"/>
    <lineage>
        <taxon>Eukaryota</taxon>
        <taxon>Fungi</taxon>
        <taxon>Dikarya</taxon>
        <taxon>Basidiomycota</taxon>
        <taxon>Pucciniomycotina</taxon>
        <taxon>Pucciniomycetes</taxon>
        <taxon>Pucciniales</taxon>
        <taxon>Sphaerophragmiaceae</taxon>
        <taxon>Austropuccinia</taxon>
    </lineage>
</organism>
<gene>
    <name evidence="2" type="ORF">O181_104371</name>
</gene>
<reference evidence="2" key="1">
    <citation type="submission" date="2021-03" db="EMBL/GenBank/DDBJ databases">
        <title>Draft genome sequence of rust myrtle Austropuccinia psidii MF-1, a brazilian biotype.</title>
        <authorList>
            <person name="Quecine M.C."/>
            <person name="Pachon D.M.R."/>
            <person name="Bonatelli M.L."/>
            <person name="Correr F.H."/>
            <person name="Franceschini L.M."/>
            <person name="Leite T.F."/>
            <person name="Margarido G.R.A."/>
            <person name="Almeida C.A."/>
            <person name="Ferrarezi J.A."/>
            <person name="Labate C.A."/>
        </authorList>
    </citation>
    <scope>NUCLEOTIDE SEQUENCE</scope>
    <source>
        <strain evidence="2">MF-1</strain>
    </source>
</reference>
<evidence type="ECO:0000313" key="3">
    <source>
        <dbReference type="Proteomes" id="UP000765509"/>
    </source>
</evidence>
<name>A0A9Q3JMG8_9BASI</name>
<keyword evidence="3" id="KW-1185">Reference proteome</keyword>
<comment type="caution">
    <text evidence="2">The sequence shown here is derived from an EMBL/GenBank/DDBJ whole genome shotgun (WGS) entry which is preliminary data.</text>
</comment>
<accession>A0A9Q3JMG8</accession>
<evidence type="ECO:0000313" key="2">
    <source>
        <dbReference type="EMBL" id="MBW0564656.1"/>
    </source>
</evidence>
<dbReference type="AlphaFoldDB" id="A0A9Q3JMG8"/>
<proteinExistence type="predicted"/>
<feature type="region of interest" description="Disordered" evidence="1">
    <location>
        <begin position="1"/>
        <end position="32"/>
    </location>
</feature>